<name>A0A7J9B1G4_9ROSI</name>
<accession>A0A7J9B1G4</accession>
<evidence type="ECO:0000313" key="1">
    <source>
        <dbReference type="EMBL" id="MBA0730120.1"/>
    </source>
</evidence>
<evidence type="ECO:0000313" key="2">
    <source>
        <dbReference type="Proteomes" id="UP000593574"/>
    </source>
</evidence>
<dbReference type="EMBL" id="JABEZV010442561">
    <property type="protein sequence ID" value="MBA0730120.1"/>
    <property type="molecule type" value="Genomic_DNA"/>
</dbReference>
<sequence length="37" mass="4277">MKVDKCLFQALAQFWNTVDSCFTFGKVDLVHTQWVVA</sequence>
<dbReference type="AlphaFoldDB" id="A0A7J9B1G4"/>
<reference evidence="1 2" key="1">
    <citation type="journal article" date="2019" name="Genome Biol. Evol.">
        <title>Insights into the evolution of the New World diploid cottons (Gossypium, subgenus Houzingenia) based on genome sequencing.</title>
        <authorList>
            <person name="Grover C.E."/>
            <person name="Arick M.A. 2nd"/>
            <person name="Thrash A."/>
            <person name="Conover J.L."/>
            <person name="Sanders W.S."/>
            <person name="Peterson D.G."/>
            <person name="Frelichowski J.E."/>
            <person name="Scheffler J.A."/>
            <person name="Scheffler B.E."/>
            <person name="Wendel J.F."/>
        </authorList>
    </citation>
    <scope>NUCLEOTIDE SEQUENCE [LARGE SCALE GENOMIC DNA]</scope>
    <source>
        <strain evidence="1">4</strain>
        <tissue evidence="1">Leaf</tissue>
    </source>
</reference>
<organism evidence="1 2">
    <name type="scientific">Gossypium laxum</name>
    <dbReference type="NCBI Taxonomy" id="34288"/>
    <lineage>
        <taxon>Eukaryota</taxon>
        <taxon>Viridiplantae</taxon>
        <taxon>Streptophyta</taxon>
        <taxon>Embryophyta</taxon>
        <taxon>Tracheophyta</taxon>
        <taxon>Spermatophyta</taxon>
        <taxon>Magnoliopsida</taxon>
        <taxon>eudicotyledons</taxon>
        <taxon>Gunneridae</taxon>
        <taxon>Pentapetalae</taxon>
        <taxon>rosids</taxon>
        <taxon>malvids</taxon>
        <taxon>Malvales</taxon>
        <taxon>Malvaceae</taxon>
        <taxon>Malvoideae</taxon>
        <taxon>Gossypium</taxon>
    </lineage>
</organism>
<protein>
    <submittedName>
        <fullName evidence="1">Uncharacterized protein</fullName>
    </submittedName>
</protein>
<comment type="caution">
    <text evidence="1">The sequence shown here is derived from an EMBL/GenBank/DDBJ whole genome shotgun (WGS) entry which is preliminary data.</text>
</comment>
<keyword evidence="2" id="KW-1185">Reference proteome</keyword>
<dbReference type="Proteomes" id="UP000593574">
    <property type="component" value="Unassembled WGS sequence"/>
</dbReference>
<proteinExistence type="predicted"/>
<gene>
    <name evidence="1" type="ORF">Golax_022805</name>
</gene>